<dbReference type="RefSeq" id="WP_187431021.1">
    <property type="nucleotide sequence ID" value="NZ_CP143423.1"/>
</dbReference>
<keyword evidence="3" id="KW-1185">Reference proteome</keyword>
<reference evidence="3" key="2">
    <citation type="submission" date="2024-01" db="EMBL/GenBank/DDBJ databases">
        <title>Roseobacter fucihabitans sp. nov., isolated from the brown alga Fucus spiralis.</title>
        <authorList>
            <person name="Hahnke S."/>
            <person name="Berger M."/>
            <person name="Schlingloff A."/>
            <person name="Athale I."/>
            <person name="Neumann-Schaal M."/>
            <person name="Adenaya A."/>
            <person name="Poehlein A."/>
            <person name="Daniel R."/>
            <person name="Pertersen J."/>
            <person name="Brinkhoff T."/>
        </authorList>
    </citation>
    <scope>NUCLEOTIDE SEQUENCE [LARGE SCALE GENOMIC DNA]</scope>
    <source>
        <strain evidence="3">B14</strain>
    </source>
</reference>
<protein>
    <recommendedName>
        <fullName evidence="1">VapC45 PIN like domain-containing protein</fullName>
    </recommendedName>
</protein>
<sequence length="131" mass="14894">MAQVLLDHNMPPAIARGLHEVISFDGHAAHALRDKFPTNIEDIAYFDKLGSAGNWIVISKDLQNARKKAEKAAILRNRIVAFYLAPALQKMVISQQAAAILWHWDSILQQRKLVERGLFQLPENKGRFRQL</sequence>
<reference evidence="2 3" key="1">
    <citation type="submission" date="2015-07" db="EMBL/GenBank/DDBJ databases">
        <authorList>
            <person name="Voget S."/>
            <person name="Dogs M."/>
            <person name="Brinkhoff T.H."/>
            <person name="Daniel R."/>
        </authorList>
    </citation>
    <scope>NUCLEOTIDE SEQUENCE [LARGE SCALE GENOMIC DNA]</scope>
    <source>
        <strain evidence="2 3">B14</strain>
    </source>
</reference>
<evidence type="ECO:0000259" key="1">
    <source>
        <dbReference type="Pfam" id="PF18478"/>
    </source>
</evidence>
<name>A0ABZ2BX04_9RHOB</name>
<dbReference type="EMBL" id="CP143423">
    <property type="protein sequence ID" value="WVX50346.1"/>
    <property type="molecule type" value="Genomic_DNA"/>
</dbReference>
<dbReference type="Proteomes" id="UP001318682">
    <property type="component" value="Chromosome"/>
</dbReference>
<gene>
    <name evidence="2" type="ORF">ROLI_034430</name>
</gene>
<evidence type="ECO:0000313" key="3">
    <source>
        <dbReference type="Proteomes" id="UP001318682"/>
    </source>
</evidence>
<feature type="domain" description="VapC45 PIN like" evidence="1">
    <location>
        <begin position="4"/>
        <end position="85"/>
    </location>
</feature>
<evidence type="ECO:0000313" key="2">
    <source>
        <dbReference type="EMBL" id="WVX50346.1"/>
    </source>
</evidence>
<dbReference type="Pfam" id="PF18478">
    <property type="entry name" value="PIN_10"/>
    <property type="match status" value="1"/>
</dbReference>
<dbReference type="InterPro" id="IPR041375">
    <property type="entry name" value="VapC45_PIN-like"/>
</dbReference>
<proteinExistence type="predicted"/>
<organism evidence="2 3">
    <name type="scientific">Roseobacter fucihabitans</name>
    <dbReference type="NCBI Taxonomy" id="1537242"/>
    <lineage>
        <taxon>Bacteria</taxon>
        <taxon>Pseudomonadati</taxon>
        <taxon>Pseudomonadota</taxon>
        <taxon>Alphaproteobacteria</taxon>
        <taxon>Rhodobacterales</taxon>
        <taxon>Roseobacteraceae</taxon>
        <taxon>Roseobacter</taxon>
    </lineage>
</organism>
<accession>A0ABZ2BX04</accession>